<evidence type="ECO:0000256" key="1">
    <source>
        <dbReference type="ARBA" id="ARBA00004442"/>
    </source>
</evidence>
<comment type="similarity">
    <text evidence="2">Belongs to the SusD family.</text>
</comment>
<reference evidence="10" key="1">
    <citation type="submission" date="2019-06" db="EMBL/GenBank/DDBJ databases">
        <title>Alistipes onderdonkii subsp. vulgaris subsp. nov., Alistipes dispar sp. nov. and Alistipes communis sp. nov., isolated from human faeces, and creation of Alistipes onderdonkii subsp. onderdonkii subsp. nov.</title>
        <authorList>
            <person name="Sakamoto M."/>
            <person name="Ikeyama N."/>
            <person name="Ogata Y."/>
            <person name="Suda W."/>
            <person name="Iino T."/>
            <person name="Hattori M."/>
            <person name="Ohkuma M."/>
        </authorList>
    </citation>
    <scope>NUCLEOTIDE SEQUENCE [LARGE SCALE GENOMIC DNA]</scope>
    <source>
        <strain evidence="10">5CBH24</strain>
    </source>
</reference>
<dbReference type="Gene3D" id="1.25.40.390">
    <property type="match status" value="1"/>
</dbReference>
<keyword evidence="5" id="KW-0998">Cell outer membrane</keyword>
<dbReference type="AlphaFoldDB" id="A0A4Y1WUK0"/>
<dbReference type="SUPFAM" id="SSF48452">
    <property type="entry name" value="TPR-like"/>
    <property type="match status" value="1"/>
</dbReference>
<sequence length="508" mass="57327">MLHYNQDKTMKSNKLLIALAGCAAFVATACHGDLDIIQDNQLTASNMWTESSDVTTSAYGIYYLMRANFVQDKVNVFYWGEARVGEYMWGAGSWRTGHDNDMYGVQNSTMNDSNASTVWTKLYTAVNAANAVLKYAPTVPMTDADRQWAIGQAAFARAYLYFWAVRLWGDVPLLLNPVESVDAEECYPARSPKAYVYEQIGRDIETAVAYVTSGTDKYVATPDAVNMLKAEYALWMYATQAGGDDYLALADEALKAIGISSARLLDDYASIFAVDNKCNAEVIFALNNNQTEKLTGGYYWTFYWPATNVAPAYQMNPVPIYTTQWWNYSDNFISVLKRSKAEHNDRRVDCNYLEGPYGSSSEGVMNTISCPNKLKGDCSTNMMILDCDLLYYRYAQAVMLDAELKYWRKDYEGAVKSLNLIAKRAYGVDNFYTEATKEAVLDALCTETLLEFPCEGVVWWTLIRLDKIWDYNPSLAERRALNPNILLWPISASARNKNTKLTQTEGWN</sequence>
<dbReference type="InterPro" id="IPR033985">
    <property type="entry name" value="SusD-like_N"/>
</dbReference>
<accession>A0A4Y1WUK0</accession>
<feature type="domain" description="SusD-like N-terminal" evidence="8">
    <location>
        <begin position="95"/>
        <end position="217"/>
    </location>
</feature>
<evidence type="ECO:0000256" key="5">
    <source>
        <dbReference type="ARBA" id="ARBA00023237"/>
    </source>
</evidence>
<dbReference type="InterPro" id="IPR012944">
    <property type="entry name" value="SusD_RagB_dom"/>
</dbReference>
<evidence type="ECO:0000256" key="2">
    <source>
        <dbReference type="ARBA" id="ARBA00006275"/>
    </source>
</evidence>
<evidence type="ECO:0000256" key="4">
    <source>
        <dbReference type="ARBA" id="ARBA00023136"/>
    </source>
</evidence>
<name>A0A4Y1WUK0_9BACT</name>
<evidence type="ECO:0000313" key="10">
    <source>
        <dbReference type="Proteomes" id="UP000318946"/>
    </source>
</evidence>
<dbReference type="KEGG" id="acou:A5CBH24_16880"/>
<feature type="chain" id="PRO_5021184846" description="Starch-binding protein" evidence="6">
    <location>
        <begin position="30"/>
        <end position="508"/>
    </location>
</feature>
<evidence type="ECO:0000259" key="8">
    <source>
        <dbReference type="Pfam" id="PF14322"/>
    </source>
</evidence>
<dbReference type="GO" id="GO:0009279">
    <property type="term" value="C:cell outer membrane"/>
    <property type="evidence" value="ECO:0007669"/>
    <property type="project" value="UniProtKB-SubCell"/>
</dbReference>
<evidence type="ECO:0000259" key="7">
    <source>
        <dbReference type="Pfam" id="PF07980"/>
    </source>
</evidence>
<evidence type="ECO:0000256" key="6">
    <source>
        <dbReference type="SAM" id="SignalP"/>
    </source>
</evidence>
<evidence type="ECO:0008006" key="11">
    <source>
        <dbReference type="Google" id="ProtNLM"/>
    </source>
</evidence>
<proteinExistence type="inferred from homology"/>
<comment type="subcellular location">
    <subcellularLocation>
        <location evidence="1">Cell outer membrane</location>
    </subcellularLocation>
</comment>
<evidence type="ECO:0000313" key="9">
    <source>
        <dbReference type="EMBL" id="BBL04375.1"/>
    </source>
</evidence>
<organism evidence="9 10">
    <name type="scientific">Alistipes communis</name>
    <dbReference type="NCBI Taxonomy" id="2585118"/>
    <lineage>
        <taxon>Bacteria</taxon>
        <taxon>Pseudomonadati</taxon>
        <taxon>Bacteroidota</taxon>
        <taxon>Bacteroidia</taxon>
        <taxon>Bacteroidales</taxon>
        <taxon>Rikenellaceae</taxon>
        <taxon>Alistipes</taxon>
    </lineage>
</organism>
<keyword evidence="10" id="KW-1185">Reference proteome</keyword>
<dbReference type="Proteomes" id="UP000318946">
    <property type="component" value="Chromosome"/>
</dbReference>
<protein>
    <recommendedName>
        <fullName evidence="11">Starch-binding protein</fullName>
    </recommendedName>
</protein>
<keyword evidence="3 6" id="KW-0732">Signal</keyword>
<feature type="signal peptide" evidence="6">
    <location>
        <begin position="1"/>
        <end position="29"/>
    </location>
</feature>
<dbReference type="EMBL" id="AP019735">
    <property type="protein sequence ID" value="BBL04375.1"/>
    <property type="molecule type" value="Genomic_DNA"/>
</dbReference>
<dbReference type="Pfam" id="PF07980">
    <property type="entry name" value="SusD_RagB"/>
    <property type="match status" value="1"/>
</dbReference>
<dbReference type="Pfam" id="PF14322">
    <property type="entry name" value="SusD-like_3"/>
    <property type="match status" value="1"/>
</dbReference>
<gene>
    <name evidence="9" type="ORF">A5CBH24_16880</name>
</gene>
<feature type="domain" description="RagB/SusD" evidence="7">
    <location>
        <begin position="354"/>
        <end position="507"/>
    </location>
</feature>
<evidence type="ECO:0000256" key="3">
    <source>
        <dbReference type="ARBA" id="ARBA00022729"/>
    </source>
</evidence>
<dbReference type="InterPro" id="IPR011990">
    <property type="entry name" value="TPR-like_helical_dom_sf"/>
</dbReference>
<keyword evidence="4" id="KW-0472">Membrane</keyword>